<comment type="caution">
    <text evidence="2">The sequence shown here is derived from an EMBL/GenBank/DDBJ whole genome shotgun (WGS) entry which is preliminary data.</text>
</comment>
<accession>A0A403QQL5</accession>
<sequence length="124" mass="14069">MVGKKTPEKPVVARAQKLRKMVRKQVRKFLIFCQKRNASKAYQNRTSENDGEASNGAGLKGGIQVRKSGAKIAKNAPQNRTKNRTKKTQENPVTVRVWKVRKMVRKSGTKTAKIAHQNRTQKRT</sequence>
<feature type="compositionally biased region" description="Basic residues" evidence="1">
    <location>
        <begin position="98"/>
        <end position="108"/>
    </location>
</feature>
<dbReference type="Proteomes" id="UP000885348">
    <property type="component" value="Unassembled WGS sequence"/>
</dbReference>
<protein>
    <submittedName>
        <fullName evidence="2">Uncharacterized protein</fullName>
    </submittedName>
</protein>
<evidence type="ECO:0000256" key="1">
    <source>
        <dbReference type="SAM" id="MobiDB-lite"/>
    </source>
</evidence>
<proteinExistence type="predicted"/>
<name>A0A403QQL5_SALET</name>
<reference evidence="2" key="1">
    <citation type="submission" date="2018-09" db="EMBL/GenBank/DDBJ databases">
        <authorList>
            <person name="Ashton P.M."/>
            <person name="Dallman T."/>
            <person name="Nair S."/>
            <person name="De Pinna E."/>
            <person name="Peters T."/>
            <person name="Grant K."/>
        </authorList>
    </citation>
    <scope>NUCLEOTIDE SEQUENCE [LARGE SCALE GENOMIC DNA]</scope>
    <source>
        <strain evidence="2">598938</strain>
    </source>
</reference>
<dbReference type="AlphaFoldDB" id="A0A403QQL5"/>
<dbReference type="EMBL" id="RVVJ01000071">
    <property type="protein sequence ID" value="MML56988.1"/>
    <property type="molecule type" value="Genomic_DNA"/>
</dbReference>
<feature type="region of interest" description="Disordered" evidence="1">
    <location>
        <begin position="37"/>
        <end position="124"/>
    </location>
</feature>
<evidence type="ECO:0000313" key="2">
    <source>
        <dbReference type="EMBL" id="MML56988.1"/>
    </source>
</evidence>
<organism evidence="2">
    <name type="scientific">Salmonella enterica I</name>
    <dbReference type="NCBI Taxonomy" id="59201"/>
    <lineage>
        <taxon>Bacteria</taxon>
        <taxon>Pseudomonadati</taxon>
        <taxon>Pseudomonadota</taxon>
        <taxon>Gammaproteobacteria</taxon>
        <taxon>Enterobacterales</taxon>
        <taxon>Enterobacteriaceae</taxon>
        <taxon>Salmonella</taxon>
    </lineage>
</organism>
<gene>
    <name evidence="2" type="ORF">D7N80_27810</name>
</gene>